<gene>
    <name evidence="3" type="ORF">BB347_16180</name>
    <name evidence="4" type="ORF">SAMN05421809_1124</name>
</gene>
<protein>
    <recommendedName>
        <fullName evidence="2">DUF7979 domain-containing protein</fullName>
    </recommendedName>
</protein>
<feature type="transmembrane region" description="Helical" evidence="1">
    <location>
        <begin position="120"/>
        <end position="144"/>
    </location>
</feature>
<reference evidence="3 6" key="1">
    <citation type="submission" date="2017-01" db="EMBL/GenBank/DDBJ databases">
        <title>Complete genome sequence of Haloterrigena daqingensis type strain (JX313T).</title>
        <authorList>
            <person name="Shuang W."/>
        </authorList>
    </citation>
    <scope>NUCLEOTIDE SEQUENCE [LARGE SCALE GENOMIC DNA]</scope>
    <source>
        <strain evidence="3 6">JX313</strain>
    </source>
</reference>
<evidence type="ECO:0000313" key="3">
    <source>
        <dbReference type="EMBL" id="APX98026.1"/>
    </source>
</evidence>
<dbReference type="Pfam" id="PF25934">
    <property type="entry name" value="DUF7979"/>
    <property type="match status" value="1"/>
</dbReference>
<organism evidence="4 5">
    <name type="scientific">Natronorubrum daqingense</name>
    <dbReference type="NCBI Taxonomy" id="588898"/>
    <lineage>
        <taxon>Archaea</taxon>
        <taxon>Methanobacteriati</taxon>
        <taxon>Methanobacteriota</taxon>
        <taxon>Stenosarchaea group</taxon>
        <taxon>Halobacteria</taxon>
        <taxon>Halobacteriales</taxon>
        <taxon>Natrialbaceae</taxon>
        <taxon>Natronorubrum</taxon>
    </lineage>
</organism>
<dbReference type="AlphaFoldDB" id="A0A1N7ADJ8"/>
<dbReference type="Proteomes" id="UP000185687">
    <property type="component" value="Unassembled WGS sequence"/>
</dbReference>
<dbReference type="Proteomes" id="UP000187321">
    <property type="component" value="Chromosome"/>
</dbReference>
<dbReference type="InterPro" id="IPR058285">
    <property type="entry name" value="DUF7979"/>
</dbReference>
<dbReference type="EMBL" id="CP019327">
    <property type="protein sequence ID" value="APX98026.1"/>
    <property type="molecule type" value="Genomic_DNA"/>
</dbReference>
<accession>A0A1N7ADJ8</accession>
<keyword evidence="5" id="KW-1185">Reference proteome</keyword>
<sequence>MDRRALVLYVLAGVVIISALSFPIWALEGYYADAQSVDSPPEDETVFEYDELTPREQTAVETAIDRQDGITMYDSLHAHQSADSELPFSDQWLDDYALGAYVSYEGDEYRFSYSFGGNPVFIHLPLLFGSLFVSVIVAGLGVGVQRPVSDALDRKYALVFVGLKIAGFTIGILLAIGALLVLARFGNVDGYLWPIQ</sequence>
<feature type="transmembrane region" description="Helical" evidence="1">
    <location>
        <begin position="7"/>
        <end position="27"/>
    </location>
</feature>
<feature type="domain" description="DUF7979" evidence="2">
    <location>
        <begin position="30"/>
        <end position="111"/>
    </location>
</feature>
<name>A0A1N7ADJ8_9EURY</name>
<keyword evidence="1" id="KW-1133">Transmembrane helix</keyword>
<proteinExistence type="predicted"/>
<evidence type="ECO:0000259" key="2">
    <source>
        <dbReference type="Pfam" id="PF25934"/>
    </source>
</evidence>
<evidence type="ECO:0000313" key="5">
    <source>
        <dbReference type="Proteomes" id="UP000185687"/>
    </source>
</evidence>
<reference evidence="4 5" key="2">
    <citation type="submission" date="2017-01" db="EMBL/GenBank/DDBJ databases">
        <authorList>
            <person name="Mah S.A."/>
            <person name="Swanson W.J."/>
            <person name="Moy G.W."/>
            <person name="Vacquier V.D."/>
        </authorList>
    </citation>
    <scope>NUCLEOTIDE SEQUENCE [LARGE SCALE GENOMIC DNA]</scope>
    <source>
        <strain evidence="4 5">CGMCC 1.8909</strain>
    </source>
</reference>
<evidence type="ECO:0000313" key="4">
    <source>
        <dbReference type="EMBL" id="SIR37063.1"/>
    </source>
</evidence>
<evidence type="ECO:0000313" key="6">
    <source>
        <dbReference type="Proteomes" id="UP000187321"/>
    </source>
</evidence>
<dbReference type="GeneID" id="30957513"/>
<dbReference type="RefSeq" id="WP_076579840.1">
    <property type="nucleotide sequence ID" value="NZ_CP019327.1"/>
</dbReference>
<dbReference type="OrthoDB" id="385804at2157"/>
<keyword evidence="1" id="KW-0812">Transmembrane</keyword>
<keyword evidence="1" id="KW-0472">Membrane</keyword>
<dbReference type="EMBL" id="FTNP01000001">
    <property type="protein sequence ID" value="SIR37063.1"/>
    <property type="molecule type" value="Genomic_DNA"/>
</dbReference>
<feature type="transmembrane region" description="Helical" evidence="1">
    <location>
        <begin position="156"/>
        <end position="183"/>
    </location>
</feature>
<evidence type="ECO:0000256" key="1">
    <source>
        <dbReference type="SAM" id="Phobius"/>
    </source>
</evidence>
<dbReference type="KEGG" id="hda:BB347_16180"/>